<gene>
    <name evidence="1" type="ordered locus">SGO_1094</name>
</gene>
<dbReference type="KEGG" id="sgo:SGO_1094"/>
<dbReference type="Proteomes" id="UP000001131">
    <property type="component" value="Chromosome"/>
</dbReference>
<dbReference type="RefSeq" id="WP_012000505.1">
    <property type="nucleotide sequence ID" value="NC_009785.1"/>
</dbReference>
<dbReference type="HOGENOM" id="CLU_1155871_0_0_9"/>
<dbReference type="AlphaFoldDB" id="A8AX73"/>
<proteinExistence type="predicted"/>
<name>A8AX73_STRGC</name>
<keyword evidence="2" id="KW-1185">Reference proteome</keyword>
<reference evidence="1 2" key="1">
    <citation type="journal article" date="2007" name="J. Bacteriol.">
        <title>Genome-wide transcriptional changes in Streptococcus gordonii in response to competence signaling peptide.</title>
        <authorList>
            <person name="Vickerman M.M."/>
            <person name="Iobst S."/>
            <person name="Jesionowski A.M."/>
            <person name="Gill S.R."/>
        </authorList>
    </citation>
    <scope>NUCLEOTIDE SEQUENCE [LARGE SCALE GENOMIC DNA]</scope>
    <source>
        <strain evidence="2">Challis / ATCC 35105 / BCRC 15272 / CH1 / DL1 / V288</strain>
    </source>
</reference>
<protein>
    <submittedName>
        <fullName evidence="1">Uncharacterized protein</fullName>
    </submittedName>
</protein>
<sequence length="240" mass="28771">MNYYFMMDDKINRSFNFSLASGCFDYKIRKKPFEDKTDDEKKIYSYEYEYGPDSPDYRFYNFINQKKLLKEVDFSYDYYMDGSQNYFSEKFINLLKNFKLPNYITKELIFTMNGKVLNSPKFYYLSLVPYVYSGIRPTDFIDYDKTEQLPSKTESIVSRKLVLKNGIPFDMFKLGKVEYLTYHGWVVSESLKNAIEENSCNKGIIFFPIERAQEEFCKHTFKDFNELIKRKKAKIPGIHY</sequence>
<evidence type="ECO:0000313" key="2">
    <source>
        <dbReference type="Proteomes" id="UP000001131"/>
    </source>
</evidence>
<organism evidence="1 2">
    <name type="scientific">Streptococcus gordonii (strain Challis / ATCC 35105 / BCRC 15272 / CH1 / DL1 / V288)</name>
    <dbReference type="NCBI Taxonomy" id="467705"/>
    <lineage>
        <taxon>Bacteria</taxon>
        <taxon>Bacillati</taxon>
        <taxon>Bacillota</taxon>
        <taxon>Bacilli</taxon>
        <taxon>Lactobacillales</taxon>
        <taxon>Streptococcaceae</taxon>
        <taxon>Streptococcus</taxon>
    </lineage>
</organism>
<dbReference type="STRING" id="467705.SGO_1094"/>
<dbReference type="EMBL" id="CP000725">
    <property type="protein sequence ID" value="ABV10631.1"/>
    <property type="molecule type" value="Genomic_DNA"/>
</dbReference>
<evidence type="ECO:0000313" key="1">
    <source>
        <dbReference type="EMBL" id="ABV10631.1"/>
    </source>
</evidence>
<accession>A8AX73</accession>